<keyword evidence="10" id="KW-1185">Reference proteome</keyword>
<dbReference type="Gene3D" id="3.40.710.10">
    <property type="entry name" value="DD-peptidase/beta-lactamase superfamily"/>
    <property type="match status" value="1"/>
</dbReference>
<keyword evidence="5" id="KW-0326">Glycosidase</keyword>
<evidence type="ECO:0000256" key="5">
    <source>
        <dbReference type="ARBA" id="ARBA00023295"/>
    </source>
</evidence>
<reference evidence="9 10" key="1">
    <citation type="submission" date="2016-02" db="EMBL/GenBank/DDBJ databases">
        <authorList>
            <person name="Wen L."/>
            <person name="He K."/>
            <person name="Yang H."/>
        </authorList>
    </citation>
    <scope>NUCLEOTIDE SEQUENCE [LARGE SCALE GENOMIC DNA]</scope>
    <source>
        <strain evidence="9 10">CZ1127</strain>
    </source>
</reference>
<dbReference type="EC" id="3.2.1.52" evidence="3"/>
<dbReference type="InterPro" id="IPR012338">
    <property type="entry name" value="Beta-lactam/transpept-like"/>
</dbReference>
<feature type="signal peptide" evidence="6">
    <location>
        <begin position="1"/>
        <end position="17"/>
    </location>
</feature>
<protein>
    <recommendedName>
        <fullName evidence="3">beta-N-acetylhexosaminidase</fullName>
        <ecNumber evidence="3">3.2.1.52</ecNumber>
    </recommendedName>
</protein>
<dbReference type="InterPro" id="IPR036881">
    <property type="entry name" value="Glyco_hydro_3_C_sf"/>
</dbReference>
<evidence type="ECO:0000256" key="6">
    <source>
        <dbReference type="SAM" id="SignalP"/>
    </source>
</evidence>
<dbReference type="KEGG" id="wfu:AXE80_08265"/>
<dbReference type="Proteomes" id="UP000092967">
    <property type="component" value="Chromosome"/>
</dbReference>
<dbReference type="InterPro" id="IPR001466">
    <property type="entry name" value="Beta-lactam-related"/>
</dbReference>
<dbReference type="InterPro" id="IPR036962">
    <property type="entry name" value="Glyco_hydro_3_N_sf"/>
</dbReference>
<evidence type="ECO:0000259" key="8">
    <source>
        <dbReference type="Pfam" id="PF00933"/>
    </source>
</evidence>
<feature type="domain" description="Glycoside hydrolase family 3 N-terminal" evidence="8">
    <location>
        <begin position="51"/>
        <end position="367"/>
    </location>
</feature>
<dbReference type="Gene3D" id="3.40.50.1700">
    <property type="entry name" value="Glycoside hydrolase family 3 C-terminal domain"/>
    <property type="match status" value="1"/>
</dbReference>
<dbReference type="Gene3D" id="3.20.20.300">
    <property type="entry name" value="Glycoside hydrolase, family 3, N-terminal domain"/>
    <property type="match status" value="1"/>
</dbReference>
<dbReference type="OrthoDB" id="9805821at2"/>
<dbReference type="InterPro" id="IPR001764">
    <property type="entry name" value="Glyco_hydro_3_N"/>
</dbReference>
<dbReference type="PANTHER" id="PTHR30480:SF13">
    <property type="entry name" value="BETA-HEXOSAMINIDASE"/>
    <property type="match status" value="1"/>
</dbReference>
<dbReference type="PANTHER" id="PTHR30480">
    <property type="entry name" value="BETA-HEXOSAMINIDASE-RELATED"/>
    <property type="match status" value="1"/>
</dbReference>
<dbReference type="GO" id="GO:0009254">
    <property type="term" value="P:peptidoglycan turnover"/>
    <property type="evidence" value="ECO:0007669"/>
    <property type="project" value="TreeGrafter"/>
</dbReference>
<comment type="catalytic activity">
    <reaction evidence="1">
        <text>Hydrolysis of terminal non-reducing N-acetyl-D-hexosamine residues in N-acetyl-beta-D-hexosaminides.</text>
        <dbReference type="EC" id="3.2.1.52"/>
    </reaction>
</comment>
<feature type="chain" id="PRO_5008532485" description="beta-N-acetylhexosaminidase" evidence="6">
    <location>
        <begin position="18"/>
        <end position="978"/>
    </location>
</feature>
<dbReference type="Pfam" id="PF00933">
    <property type="entry name" value="Glyco_hydro_3"/>
    <property type="match status" value="1"/>
</dbReference>
<evidence type="ECO:0000256" key="1">
    <source>
        <dbReference type="ARBA" id="ARBA00001231"/>
    </source>
</evidence>
<dbReference type="PRINTS" id="PR00133">
    <property type="entry name" value="GLHYDRLASE3"/>
</dbReference>
<gene>
    <name evidence="9" type="ORF">AXE80_08265</name>
</gene>
<dbReference type="SUPFAM" id="SSF51445">
    <property type="entry name" value="(Trans)glycosidases"/>
    <property type="match status" value="1"/>
</dbReference>
<evidence type="ECO:0000256" key="4">
    <source>
        <dbReference type="ARBA" id="ARBA00022801"/>
    </source>
</evidence>
<dbReference type="STRING" id="1790137.AXE80_08265"/>
<comment type="similarity">
    <text evidence="2">Belongs to the glycosyl hydrolase 3 family.</text>
</comment>
<dbReference type="SUPFAM" id="SSF52279">
    <property type="entry name" value="Beta-D-glucan exohydrolase, C-terminal domain"/>
    <property type="match status" value="1"/>
</dbReference>
<dbReference type="AlphaFoldDB" id="A0A1B1Y667"/>
<evidence type="ECO:0000313" key="10">
    <source>
        <dbReference type="Proteomes" id="UP000092967"/>
    </source>
</evidence>
<dbReference type="InterPro" id="IPR019800">
    <property type="entry name" value="Glyco_hydro_3_AS"/>
</dbReference>
<dbReference type="SUPFAM" id="SSF56601">
    <property type="entry name" value="beta-lactamase/transpeptidase-like"/>
    <property type="match status" value="1"/>
</dbReference>
<dbReference type="InterPro" id="IPR017853">
    <property type="entry name" value="GH"/>
</dbReference>
<dbReference type="RefSeq" id="WP_068826220.1">
    <property type="nucleotide sequence ID" value="NZ_CP014224.1"/>
</dbReference>
<sequence>MKYTFLLFVSFGLTLFAQNSNETSITVDEPLVAKDSFAQKVWVDTLLSKMTLDEKIGQLFMVQAYSNKDDLHKKEITDLIEQYHVGGLIFMQGSPEKQVNLYNDYQSKSKVPLLVGFDGEWGLSMRIKPSFAFPWNMTLGAVQNDSLIYQVGKQIGIHCKEVGVHINFAPVVDINTNPKNPIIGNRSFGEDRENVTQKSIAFIKGMQSVGVLANAKHFPGHGDTAADSHKTLPVVNFDINRLDSIEMYPYKQLAKSNLASVMVAHLDVPALKTEKGRPTSISKRVITDLLKNKIGFKGLVFTDALNMKGVANYMPADSVALEALRAGNDMLLIPVDVEKGIATIRKAINDGLVSETRLDSSVVKVLQAKYWTGLNNLELLKTANLQQRIHTQKDDLLFKKIAENAITLVKNNDDFLPLTRLDTLSIASISLGDESSSEFVKTIDKYKSVSVVKGVNQSNYKNKLEKYNTVVIGVHKSDATPWKSYEISKSDIYLINQIAKHKKVILTVFASPYALLKLNGFNNISNVIVAYQNNSVFQSVAAQQIFGALPFLGKLPVSVSKQFSVGSGVVTKSINRLQYGTPEEEGMDSVKLSKIDSIAEYVISDKMSPGLQVLVAKNNKVVFEKSYGYYTYEKKQKVNNNSMYDLASLTKILGAFPLYLKAFEDGVYHLDDTLGDLLPMYKDSPLGDLLVIDMFAHQSGLKAWLPFYLKTLDSVSHQPMKKWYTKVKGNGYDVKIADSLFLKNEYIDSIYQEIKITPLRDKRDYKYSGLPFLLFKKVLENHYHKTMDVLLAENFTNYLGADKLLYTPLNKYHKDSIVPSEDDQYYRYQKLKGNVHDMAAAMFGGVTGNAGLFGNANDVAKMMQLYLNKGVYGNRKFFKSNTFDNFNKSYFINRDNRRALILDKPSFDPKVLNTCNCVSDKSFGHSGFTGTFAWADPESGLIYVFISNRTYPSMDNNLLGQKDIRTKIQQLIQQAIIQ</sequence>
<keyword evidence="4" id="KW-0378">Hydrolase</keyword>
<dbReference type="GO" id="GO:0005975">
    <property type="term" value="P:carbohydrate metabolic process"/>
    <property type="evidence" value="ECO:0007669"/>
    <property type="project" value="InterPro"/>
</dbReference>
<accession>A0A1B1Y667</accession>
<evidence type="ECO:0000256" key="3">
    <source>
        <dbReference type="ARBA" id="ARBA00012663"/>
    </source>
</evidence>
<proteinExistence type="inferred from homology"/>
<organism evidence="9 10">
    <name type="scientific">Wenyingzhuangia fucanilytica</name>
    <dbReference type="NCBI Taxonomy" id="1790137"/>
    <lineage>
        <taxon>Bacteria</taxon>
        <taxon>Pseudomonadati</taxon>
        <taxon>Bacteroidota</taxon>
        <taxon>Flavobacteriia</taxon>
        <taxon>Flavobacteriales</taxon>
        <taxon>Flavobacteriaceae</taxon>
        <taxon>Wenyingzhuangia</taxon>
    </lineage>
</organism>
<feature type="domain" description="Beta-lactamase-related" evidence="7">
    <location>
        <begin position="604"/>
        <end position="956"/>
    </location>
</feature>
<evidence type="ECO:0000313" key="9">
    <source>
        <dbReference type="EMBL" id="ANW96272.1"/>
    </source>
</evidence>
<evidence type="ECO:0000256" key="2">
    <source>
        <dbReference type="ARBA" id="ARBA00005336"/>
    </source>
</evidence>
<name>A0A1B1Y667_9FLAO</name>
<dbReference type="PROSITE" id="PS00775">
    <property type="entry name" value="GLYCOSYL_HYDROL_F3"/>
    <property type="match status" value="1"/>
</dbReference>
<evidence type="ECO:0000259" key="7">
    <source>
        <dbReference type="Pfam" id="PF00144"/>
    </source>
</evidence>
<dbReference type="GO" id="GO:0004563">
    <property type="term" value="F:beta-N-acetylhexosaminidase activity"/>
    <property type="evidence" value="ECO:0007669"/>
    <property type="project" value="UniProtKB-EC"/>
</dbReference>
<dbReference type="Pfam" id="PF00144">
    <property type="entry name" value="Beta-lactamase"/>
    <property type="match status" value="1"/>
</dbReference>
<dbReference type="InterPro" id="IPR050226">
    <property type="entry name" value="NagZ_Beta-hexosaminidase"/>
</dbReference>
<dbReference type="EMBL" id="CP014224">
    <property type="protein sequence ID" value="ANW96272.1"/>
    <property type="molecule type" value="Genomic_DNA"/>
</dbReference>
<keyword evidence="6" id="KW-0732">Signal</keyword>